<dbReference type="AlphaFoldDB" id="A0A255YQF2"/>
<organism evidence="3 4">
    <name type="scientific">Niveispirillum lacus</name>
    <dbReference type="NCBI Taxonomy" id="1981099"/>
    <lineage>
        <taxon>Bacteria</taxon>
        <taxon>Pseudomonadati</taxon>
        <taxon>Pseudomonadota</taxon>
        <taxon>Alphaproteobacteria</taxon>
        <taxon>Rhodospirillales</taxon>
        <taxon>Azospirillaceae</taxon>
        <taxon>Niveispirillum</taxon>
    </lineage>
</organism>
<accession>A0A255YQF2</accession>
<dbReference type="Pfam" id="PF12728">
    <property type="entry name" value="HTH_17"/>
    <property type="match status" value="1"/>
</dbReference>
<evidence type="ECO:0000313" key="4">
    <source>
        <dbReference type="Proteomes" id="UP000216998"/>
    </source>
</evidence>
<sequence>MTMLLTLEEAAVRLRPDGLISARSLRSEISAGRLQPTRIAGRIFVAESDLDEFIQAARQSALVPKGRAHADAIATKQPRARRTGAAPISSSAHLTAVADRLTRRRG</sequence>
<dbReference type="EMBL" id="NOXU01000032">
    <property type="protein sequence ID" value="OYQ31466.1"/>
    <property type="molecule type" value="Genomic_DNA"/>
</dbReference>
<comment type="caution">
    <text evidence="3">The sequence shown here is derived from an EMBL/GenBank/DDBJ whole genome shotgun (WGS) entry which is preliminary data.</text>
</comment>
<feature type="region of interest" description="Disordered" evidence="1">
    <location>
        <begin position="75"/>
        <end position="106"/>
    </location>
</feature>
<gene>
    <name evidence="3" type="ORF">CHU95_20150</name>
</gene>
<dbReference type="InterPro" id="IPR041657">
    <property type="entry name" value="HTH_17"/>
</dbReference>
<evidence type="ECO:0000256" key="1">
    <source>
        <dbReference type="SAM" id="MobiDB-lite"/>
    </source>
</evidence>
<proteinExistence type="predicted"/>
<reference evidence="3 4" key="1">
    <citation type="submission" date="2017-07" db="EMBL/GenBank/DDBJ databases">
        <title>Niveispirillum cyanobacteriorum sp. nov., isolated from cyanobacterial aggregates in a eutrophic lake.</title>
        <authorList>
            <person name="Cai H."/>
        </authorList>
    </citation>
    <scope>NUCLEOTIDE SEQUENCE [LARGE SCALE GENOMIC DNA]</scope>
    <source>
        <strain evidence="4">TH1-14</strain>
    </source>
</reference>
<dbReference type="Proteomes" id="UP000216998">
    <property type="component" value="Unassembled WGS sequence"/>
</dbReference>
<protein>
    <recommendedName>
        <fullName evidence="2">Helix-turn-helix domain-containing protein</fullName>
    </recommendedName>
</protein>
<name>A0A255YQF2_9PROT</name>
<keyword evidence="4" id="KW-1185">Reference proteome</keyword>
<evidence type="ECO:0000313" key="3">
    <source>
        <dbReference type="EMBL" id="OYQ31466.1"/>
    </source>
</evidence>
<evidence type="ECO:0000259" key="2">
    <source>
        <dbReference type="Pfam" id="PF12728"/>
    </source>
</evidence>
<feature type="domain" description="Helix-turn-helix" evidence="2">
    <location>
        <begin position="4"/>
        <end position="57"/>
    </location>
</feature>